<reference evidence="2" key="1">
    <citation type="submission" date="2022-11" db="EMBL/GenBank/DDBJ databases">
        <title>Chromosomal genome sequence assembly and mating type (MAT) locus characterization of the leprose asexual lichenized fungus Lepraria neglecta (Nyl.) Erichsen.</title>
        <authorList>
            <person name="Allen J.L."/>
            <person name="Pfeffer B."/>
        </authorList>
    </citation>
    <scope>NUCLEOTIDE SEQUENCE</scope>
    <source>
        <strain evidence="2">Allen 5258</strain>
    </source>
</reference>
<organism evidence="2 3">
    <name type="scientific">Lepraria neglecta</name>
    <dbReference type="NCBI Taxonomy" id="209136"/>
    <lineage>
        <taxon>Eukaryota</taxon>
        <taxon>Fungi</taxon>
        <taxon>Dikarya</taxon>
        <taxon>Ascomycota</taxon>
        <taxon>Pezizomycotina</taxon>
        <taxon>Lecanoromycetes</taxon>
        <taxon>OSLEUM clade</taxon>
        <taxon>Lecanoromycetidae</taxon>
        <taxon>Lecanorales</taxon>
        <taxon>Lecanorineae</taxon>
        <taxon>Stereocaulaceae</taxon>
        <taxon>Lepraria</taxon>
    </lineage>
</organism>
<feature type="region of interest" description="Disordered" evidence="1">
    <location>
        <begin position="48"/>
        <end position="87"/>
    </location>
</feature>
<feature type="compositionally biased region" description="Gly residues" evidence="1">
    <location>
        <begin position="48"/>
        <end position="61"/>
    </location>
</feature>
<accession>A0AAD9ZCC1</accession>
<dbReference type="EMBL" id="JASNWA010000006">
    <property type="protein sequence ID" value="KAK3175061.1"/>
    <property type="molecule type" value="Genomic_DNA"/>
</dbReference>
<sequence length="87" mass="8932">MAVELWESNTIPEGIHARVLRHNARQRPPSSIEVPAKRDVIFSAIGGAGEAGNVGGDGQSGMDGIDGRPATREIDATPGIEGGNGGE</sequence>
<evidence type="ECO:0000313" key="3">
    <source>
        <dbReference type="Proteomes" id="UP001276659"/>
    </source>
</evidence>
<evidence type="ECO:0000313" key="2">
    <source>
        <dbReference type="EMBL" id="KAK3175061.1"/>
    </source>
</evidence>
<comment type="caution">
    <text evidence="2">The sequence shown here is derived from an EMBL/GenBank/DDBJ whole genome shotgun (WGS) entry which is preliminary data.</text>
</comment>
<proteinExistence type="predicted"/>
<keyword evidence="3" id="KW-1185">Reference proteome</keyword>
<dbReference type="AlphaFoldDB" id="A0AAD9ZCC1"/>
<name>A0AAD9ZCC1_9LECA</name>
<dbReference type="Proteomes" id="UP001276659">
    <property type="component" value="Unassembled WGS sequence"/>
</dbReference>
<gene>
    <name evidence="2" type="ORF">OEA41_002307</name>
</gene>
<feature type="compositionally biased region" description="Basic and acidic residues" evidence="1">
    <location>
        <begin position="65"/>
        <end position="75"/>
    </location>
</feature>
<protein>
    <submittedName>
        <fullName evidence="2">Uncharacterized protein</fullName>
    </submittedName>
</protein>
<evidence type="ECO:0000256" key="1">
    <source>
        <dbReference type="SAM" id="MobiDB-lite"/>
    </source>
</evidence>